<dbReference type="GO" id="GO:0030272">
    <property type="term" value="F:5-formyltetrahydrofolate cyclo-ligase activity"/>
    <property type="evidence" value="ECO:0007669"/>
    <property type="project" value="UniProtKB-EC"/>
</dbReference>
<dbReference type="AlphaFoldDB" id="A0A0K6IWY2"/>
<dbReference type="GO" id="GO:0005524">
    <property type="term" value="F:ATP binding"/>
    <property type="evidence" value="ECO:0007669"/>
    <property type="project" value="UniProtKB-KW"/>
</dbReference>
<dbReference type="EMBL" id="CYHH01000009">
    <property type="protein sequence ID" value="CUB07620.1"/>
    <property type="molecule type" value="Genomic_DNA"/>
</dbReference>
<keyword evidence="3 4" id="KW-0067">ATP-binding</keyword>
<feature type="binding site" evidence="4">
    <location>
        <position position="56"/>
    </location>
    <ligand>
        <name>substrate</name>
    </ligand>
</feature>
<dbReference type="GO" id="GO:0035999">
    <property type="term" value="P:tetrahydrofolate interconversion"/>
    <property type="evidence" value="ECO:0007669"/>
    <property type="project" value="TreeGrafter"/>
</dbReference>
<dbReference type="SUPFAM" id="SSF100950">
    <property type="entry name" value="NagB/RpiA/CoA transferase-like"/>
    <property type="match status" value="1"/>
</dbReference>
<dbReference type="NCBIfam" id="TIGR02727">
    <property type="entry name" value="MTHFS_bact"/>
    <property type="match status" value="1"/>
</dbReference>
<evidence type="ECO:0000256" key="5">
    <source>
        <dbReference type="RuleBase" id="RU361279"/>
    </source>
</evidence>
<dbReference type="Proteomes" id="UP000182108">
    <property type="component" value="Unassembled WGS sequence"/>
</dbReference>
<dbReference type="RefSeq" id="WP_088178278.1">
    <property type="nucleotide sequence ID" value="NZ_CYHH01000009.1"/>
</dbReference>
<dbReference type="PANTHER" id="PTHR23407:SF1">
    <property type="entry name" value="5-FORMYLTETRAHYDROFOLATE CYCLO-LIGASE"/>
    <property type="match status" value="1"/>
</dbReference>
<dbReference type="InterPro" id="IPR024185">
    <property type="entry name" value="FTHF_cligase-like_sf"/>
</dbReference>
<evidence type="ECO:0000313" key="7">
    <source>
        <dbReference type="Proteomes" id="UP000182108"/>
    </source>
</evidence>
<dbReference type="EC" id="6.3.3.2" evidence="5"/>
<dbReference type="GO" id="GO:0009396">
    <property type="term" value="P:folic acid-containing compound biosynthetic process"/>
    <property type="evidence" value="ECO:0007669"/>
    <property type="project" value="TreeGrafter"/>
</dbReference>
<comment type="catalytic activity">
    <reaction evidence="5">
        <text>(6S)-5-formyl-5,6,7,8-tetrahydrofolate + ATP = (6R)-5,10-methenyltetrahydrofolate + ADP + phosphate</text>
        <dbReference type="Rhea" id="RHEA:10488"/>
        <dbReference type="ChEBI" id="CHEBI:30616"/>
        <dbReference type="ChEBI" id="CHEBI:43474"/>
        <dbReference type="ChEBI" id="CHEBI:57455"/>
        <dbReference type="ChEBI" id="CHEBI:57457"/>
        <dbReference type="ChEBI" id="CHEBI:456216"/>
        <dbReference type="EC" id="6.3.3.2"/>
    </reaction>
</comment>
<evidence type="ECO:0000256" key="2">
    <source>
        <dbReference type="ARBA" id="ARBA00022741"/>
    </source>
</evidence>
<reference evidence="7" key="1">
    <citation type="submission" date="2015-08" db="EMBL/GenBank/DDBJ databases">
        <authorList>
            <person name="Babu N.S."/>
            <person name="Beckwith C.J."/>
            <person name="Beseler K.G."/>
            <person name="Brison A."/>
            <person name="Carone J.V."/>
            <person name="Caskin T.P."/>
            <person name="Diamond M."/>
            <person name="Durham M.E."/>
            <person name="Foxe J.M."/>
            <person name="Go M."/>
            <person name="Henderson B.A."/>
            <person name="Jones I.B."/>
            <person name="McGettigan J.A."/>
            <person name="Micheletti S.J."/>
            <person name="Nasrallah M.E."/>
            <person name="Ortiz D."/>
            <person name="Piller C.R."/>
            <person name="Privatt S.R."/>
            <person name="Schneider S.L."/>
            <person name="Sharp S."/>
            <person name="Smith T.C."/>
            <person name="Stanton J.D."/>
            <person name="Ullery H.E."/>
            <person name="Wilson R.J."/>
            <person name="Serrano M.G."/>
            <person name="Buck G."/>
            <person name="Lee V."/>
            <person name="Wang Y."/>
            <person name="Carvalho R."/>
            <person name="Voegtly L."/>
            <person name="Shi R."/>
            <person name="Duckworth R."/>
            <person name="Johnson A."/>
            <person name="Loviza R."/>
            <person name="Walstead R."/>
            <person name="Shah Z."/>
            <person name="Kiflezghi M."/>
            <person name="Wade K."/>
            <person name="Ball S.L."/>
            <person name="Bradley K.W."/>
            <person name="Asai D.J."/>
            <person name="Bowman C.A."/>
            <person name="Russell D.A."/>
            <person name="Pope W.H."/>
            <person name="Jacobs-Sera D."/>
            <person name="Hendrix R.W."/>
            <person name="Hatfull G.F."/>
        </authorList>
    </citation>
    <scope>NUCLEOTIDE SEQUENCE [LARGE SCALE GENOMIC DNA]</scope>
    <source>
        <strain evidence="7">JCM 19170</strain>
    </source>
</reference>
<protein>
    <recommendedName>
        <fullName evidence="5">5-formyltetrahydrofolate cyclo-ligase</fullName>
        <ecNumber evidence="5">6.3.3.2</ecNumber>
    </recommendedName>
</protein>
<feature type="binding site" evidence="4">
    <location>
        <begin position="3"/>
        <end position="7"/>
    </location>
    <ligand>
        <name>ATP</name>
        <dbReference type="ChEBI" id="CHEBI:30616"/>
    </ligand>
</feature>
<dbReference type="GO" id="GO:0046872">
    <property type="term" value="F:metal ion binding"/>
    <property type="evidence" value="ECO:0007669"/>
    <property type="project" value="UniProtKB-KW"/>
</dbReference>
<keyword evidence="5" id="KW-0479">Metal-binding</keyword>
<evidence type="ECO:0000313" key="6">
    <source>
        <dbReference type="EMBL" id="CUB07620.1"/>
    </source>
</evidence>
<evidence type="ECO:0000256" key="1">
    <source>
        <dbReference type="ARBA" id="ARBA00010638"/>
    </source>
</evidence>
<proteinExistence type="inferred from homology"/>
<evidence type="ECO:0000256" key="3">
    <source>
        <dbReference type="ARBA" id="ARBA00022840"/>
    </source>
</evidence>
<dbReference type="InterPro" id="IPR002698">
    <property type="entry name" value="FTHF_cligase"/>
</dbReference>
<organism evidence="6 7">
    <name type="scientific">Tepidiphilus thermophilus</name>
    <dbReference type="NCBI Taxonomy" id="876478"/>
    <lineage>
        <taxon>Bacteria</taxon>
        <taxon>Pseudomonadati</taxon>
        <taxon>Pseudomonadota</taxon>
        <taxon>Hydrogenophilia</taxon>
        <taxon>Hydrogenophilales</taxon>
        <taxon>Hydrogenophilaceae</taxon>
        <taxon>Tepidiphilus</taxon>
    </lineage>
</organism>
<sequence length="195" mass="21162">MDRAQMRQWALARREAIVPEVRRAWDAAIWQGVKEILAALPAAQPWIGGYWAVRAEPDVLTPLAAWTARRGMGLALPAALQKAVPLVFRPWSPGAPMTRDVFGLPVPAGEEAVWPAVLLVPLVAFDAAGYRIGYGGGFYDRTLAAYRAAGRPVTAIGVGYECTRLPDTHPGVHDLPMDWIVTEAGAFQPAARKRA</sequence>
<dbReference type="Gene3D" id="3.40.50.10420">
    <property type="entry name" value="NagB/RpiA/CoA transferase-like"/>
    <property type="match status" value="1"/>
</dbReference>
<keyword evidence="7" id="KW-1185">Reference proteome</keyword>
<accession>A0A0K6IWY2</accession>
<evidence type="ECO:0000256" key="4">
    <source>
        <dbReference type="PIRSR" id="PIRSR006806-1"/>
    </source>
</evidence>
<dbReference type="PIRSF" id="PIRSF006806">
    <property type="entry name" value="FTHF_cligase"/>
    <property type="match status" value="1"/>
</dbReference>
<dbReference type="PANTHER" id="PTHR23407">
    <property type="entry name" value="ATPASE INHIBITOR/5-FORMYLTETRAHYDROFOLATE CYCLO-LIGASE"/>
    <property type="match status" value="1"/>
</dbReference>
<name>A0A0K6IWY2_9PROT</name>
<dbReference type="InterPro" id="IPR037171">
    <property type="entry name" value="NagB/RpiA_transferase-like"/>
</dbReference>
<gene>
    <name evidence="6" type="ORF">Ga0061068_10949</name>
</gene>
<dbReference type="OrthoDB" id="9801938at2"/>
<comment type="cofactor">
    <cofactor evidence="5">
        <name>Mg(2+)</name>
        <dbReference type="ChEBI" id="CHEBI:18420"/>
    </cofactor>
</comment>
<comment type="similarity">
    <text evidence="1 5">Belongs to the 5-formyltetrahydrofolate cyclo-ligase family.</text>
</comment>
<keyword evidence="5" id="KW-0460">Magnesium</keyword>
<keyword evidence="2 4" id="KW-0547">Nucleotide-binding</keyword>
<dbReference type="Pfam" id="PF01812">
    <property type="entry name" value="5-FTHF_cyc-lig"/>
    <property type="match status" value="1"/>
</dbReference>
<feature type="binding site" evidence="4">
    <location>
        <begin position="131"/>
        <end position="139"/>
    </location>
    <ligand>
        <name>ATP</name>
        <dbReference type="ChEBI" id="CHEBI:30616"/>
    </ligand>
</feature>